<evidence type="ECO:0000313" key="2">
    <source>
        <dbReference type="EMBL" id="MPC34268.1"/>
    </source>
</evidence>
<dbReference type="AlphaFoldDB" id="A0A5B7ELR1"/>
<evidence type="ECO:0000313" key="3">
    <source>
        <dbReference type="Proteomes" id="UP000324222"/>
    </source>
</evidence>
<feature type="region of interest" description="Disordered" evidence="1">
    <location>
        <begin position="25"/>
        <end position="99"/>
    </location>
</feature>
<evidence type="ECO:0000256" key="1">
    <source>
        <dbReference type="SAM" id="MobiDB-lite"/>
    </source>
</evidence>
<name>A0A5B7ELR1_PORTR</name>
<dbReference type="EMBL" id="VSRR010003017">
    <property type="protein sequence ID" value="MPC34268.1"/>
    <property type="molecule type" value="Genomic_DNA"/>
</dbReference>
<comment type="caution">
    <text evidence="2">The sequence shown here is derived from an EMBL/GenBank/DDBJ whole genome shotgun (WGS) entry which is preliminary data.</text>
</comment>
<accession>A0A5B7ELR1</accession>
<organism evidence="2 3">
    <name type="scientific">Portunus trituberculatus</name>
    <name type="common">Swimming crab</name>
    <name type="synonym">Neptunus trituberculatus</name>
    <dbReference type="NCBI Taxonomy" id="210409"/>
    <lineage>
        <taxon>Eukaryota</taxon>
        <taxon>Metazoa</taxon>
        <taxon>Ecdysozoa</taxon>
        <taxon>Arthropoda</taxon>
        <taxon>Crustacea</taxon>
        <taxon>Multicrustacea</taxon>
        <taxon>Malacostraca</taxon>
        <taxon>Eumalacostraca</taxon>
        <taxon>Eucarida</taxon>
        <taxon>Decapoda</taxon>
        <taxon>Pleocyemata</taxon>
        <taxon>Brachyura</taxon>
        <taxon>Eubrachyura</taxon>
        <taxon>Portunoidea</taxon>
        <taxon>Portunidae</taxon>
        <taxon>Portuninae</taxon>
        <taxon>Portunus</taxon>
    </lineage>
</organism>
<protein>
    <submittedName>
        <fullName evidence="2">Uncharacterized protein</fullName>
    </submittedName>
</protein>
<keyword evidence="3" id="KW-1185">Reference proteome</keyword>
<feature type="compositionally biased region" description="Pro residues" evidence="1">
    <location>
        <begin position="36"/>
        <end position="45"/>
    </location>
</feature>
<dbReference type="Proteomes" id="UP000324222">
    <property type="component" value="Unassembled WGS sequence"/>
</dbReference>
<gene>
    <name evidence="2" type="ORF">E2C01_027653</name>
</gene>
<proteinExistence type="predicted"/>
<reference evidence="2 3" key="1">
    <citation type="submission" date="2019-05" db="EMBL/GenBank/DDBJ databases">
        <title>Another draft genome of Portunus trituberculatus and its Hox gene families provides insights of decapod evolution.</title>
        <authorList>
            <person name="Jeong J.-H."/>
            <person name="Song I."/>
            <person name="Kim S."/>
            <person name="Choi T."/>
            <person name="Kim D."/>
            <person name="Ryu S."/>
            <person name="Kim W."/>
        </authorList>
    </citation>
    <scope>NUCLEOTIDE SEQUENCE [LARGE SCALE GENOMIC DNA]</scope>
    <source>
        <tissue evidence="2">Muscle</tissue>
    </source>
</reference>
<sequence length="99" mass="10377">MYCFPENLHKTKSCSFEATTTTTASSSNNLSLLQFPPLPPPPPPATQLTITPPLPSCCVPTPSRPTPSEHPSDKASKGAKGKGAARGPASAEKDNVYNI</sequence>
<feature type="compositionally biased region" description="Low complexity" evidence="1">
    <location>
        <begin position="25"/>
        <end position="35"/>
    </location>
</feature>